<sequence>MEGSPYWKLSISWKGARFQTPNSGLLLAGTWSVPLSGTRGSGSYLEAGGNEPGVFSPTVPLRQDPVPLVLLACVPLKPELILNPDFQRLPFLPYIFFCLFFPVSALLAFPYLRLMYFFSSLFAYTFPALALGRFKEKNRFSGSRSDSSPDPGTGSEHDLAAPPSICVCVSSADSTRVTGSSFIPGQITVYEAFFDIGFRGVIPVLVASLCDFFGISPSQLNPPSWRLLVAIQNLGDLENLSFGINEVMFSYHLAPLNGNEGRLHLRPRSGLPIVEELQKGDRKGSAFSKKWQEQYVFVMLPGHSYHWTFLAGMHPVLPEGEDTVLRARQLPLDRPQVPCLLSDSALHRSSLWGNMSGNTSNDPFAAYQEAAKVMSSKKGSASRTVSVDDLMITSSRRVVTVKIEHSALVKTKKSRGGGMATRSLRQSAEVAHSVGNLATALSNLNVQTISQLFHFGEQLSIEGSLVSREELDDLKRQVLEETAQRVAREMEIRDLKDKLKDAERAAEVSSADALSIGKKNQELEEAMETLRLEMVMAVNGARVPARWKLIREWLQKKSNQWDMNKALEQYKTVALEEAQNKGAPVPTFEDKPAARSRVSTSAGSKMSRVQCLDIDRWYLCTSIDINLHLSRHLLVSIDSTGCASIDCSSSRRPLHGQLGISDQDWTGFHESKLNGGCHQALFTSFLVISKSSLRKRALKIVASKSRFELLYWSLYESSLNGFSYQVLFRLFLNLSEESDPMDTKPQDKRLCQAYAESSVSSLCIDFFVLCISYSPAGVDSASIDAIKCSPVYLGDLPSSDFARFLSINADIWC</sequence>
<organism evidence="4 5">
    <name type="scientific">Brassica rapa subsp. trilocularis</name>
    <dbReference type="NCBI Taxonomy" id="1813537"/>
    <lineage>
        <taxon>Eukaryota</taxon>
        <taxon>Viridiplantae</taxon>
        <taxon>Streptophyta</taxon>
        <taxon>Embryophyta</taxon>
        <taxon>Tracheophyta</taxon>
        <taxon>Spermatophyta</taxon>
        <taxon>Magnoliopsida</taxon>
        <taxon>eudicotyledons</taxon>
        <taxon>Gunneridae</taxon>
        <taxon>Pentapetalae</taxon>
        <taxon>rosids</taxon>
        <taxon>malvids</taxon>
        <taxon>Brassicales</taxon>
        <taxon>Brassicaceae</taxon>
        <taxon>Brassiceae</taxon>
        <taxon>Brassica</taxon>
    </lineage>
</organism>
<reference evidence="4 5" key="1">
    <citation type="submission" date="2021-03" db="EMBL/GenBank/DDBJ databases">
        <authorList>
            <person name="King G.J."/>
            <person name="Bancroft I."/>
            <person name="Baten A."/>
            <person name="Bloomfield J."/>
            <person name="Borpatragohain P."/>
            <person name="He Z."/>
            <person name="Irish N."/>
            <person name="Irwin J."/>
            <person name="Liu K."/>
            <person name="Mauleon R.P."/>
            <person name="Moore J."/>
            <person name="Morris R."/>
            <person name="Ostergaard L."/>
            <person name="Wang B."/>
            <person name="Wells R."/>
        </authorList>
    </citation>
    <scope>NUCLEOTIDE SEQUENCE [LARGE SCALE GENOMIC DNA]</scope>
    <source>
        <strain evidence="4">R-o-18</strain>
        <tissue evidence="4">Leaf</tissue>
    </source>
</reference>
<evidence type="ECO:0000256" key="3">
    <source>
        <dbReference type="SAM" id="Phobius"/>
    </source>
</evidence>
<feature type="transmembrane region" description="Helical" evidence="3">
    <location>
        <begin position="91"/>
        <end position="109"/>
    </location>
</feature>
<keyword evidence="3" id="KW-0472">Membrane</keyword>
<feature type="region of interest" description="Disordered" evidence="2">
    <location>
        <begin position="139"/>
        <end position="159"/>
    </location>
</feature>
<feature type="coiled-coil region" evidence="1">
    <location>
        <begin position="485"/>
        <end position="533"/>
    </location>
</feature>
<feature type="compositionally biased region" description="Low complexity" evidence="2">
    <location>
        <begin position="141"/>
        <end position="154"/>
    </location>
</feature>
<evidence type="ECO:0000256" key="2">
    <source>
        <dbReference type="SAM" id="MobiDB-lite"/>
    </source>
</evidence>
<comment type="caution">
    <text evidence="4">The sequence shown here is derived from an EMBL/GenBank/DDBJ whole genome shotgun (WGS) entry which is preliminary data.</text>
</comment>
<proteinExistence type="predicted"/>
<evidence type="ECO:0000313" key="4">
    <source>
        <dbReference type="EMBL" id="KAG5375368.1"/>
    </source>
</evidence>
<dbReference type="Proteomes" id="UP000823674">
    <property type="component" value="Chromosome A10"/>
</dbReference>
<keyword evidence="3" id="KW-1133">Transmembrane helix</keyword>
<evidence type="ECO:0000256" key="1">
    <source>
        <dbReference type="SAM" id="Coils"/>
    </source>
</evidence>
<gene>
    <name evidence="4" type="primary">A10g502080.1_BraROA</name>
    <name evidence="4" type="ORF">IGI04_039964</name>
</gene>
<dbReference type="EMBL" id="JADBGQ010000010">
    <property type="protein sequence ID" value="KAG5375368.1"/>
    <property type="molecule type" value="Genomic_DNA"/>
</dbReference>
<keyword evidence="1" id="KW-0175">Coiled coil</keyword>
<protein>
    <submittedName>
        <fullName evidence="4">Uncharacterized protein</fullName>
    </submittedName>
</protein>
<dbReference type="PANTHER" id="PTHR31099">
    <property type="entry name" value="OS06G0165300 PROTEIN"/>
    <property type="match status" value="1"/>
</dbReference>
<feature type="transmembrane region" description="Helical" evidence="3">
    <location>
        <begin position="115"/>
        <end position="134"/>
    </location>
</feature>
<accession>A0ABQ7KLF3</accession>
<keyword evidence="3" id="KW-0812">Transmembrane</keyword>
<dbReference type="PANTHER" id="PTHR31099:SF49">
    <property type="entry name" value="MYOSIN HEAVY CHAIN-LIKE PROTEIN"/>
    <property type="match status" value="1"/>
</dbReference>
<keyword evidence="5" id="KW-1185">Reference proteome</keyword>
<name>A0ABQ7KLF3_BRACM</name>
<evidence type="ECO:0000313" key="5">
    <source>
        <dbReference type="Proteomes" id="UP000823674"/>
    </source>
</evidence>